<dbReference type="PANTHER" id="PTHR31419">
    <property type="entry name" value="PROTEIN PIN-LIKES 2"/>
    <property type="match status" value="1"/>
</dbReference>
<sequence>MTPDDSSAALARGVSEIIVYTAFMNVARWTVGWLLMARVRSEGTEGMIGVGNLSDEAEPEAEPDGAGKLRKALLNPPVLFGFLSIIVALMPFIHPLVYDDGAPLGFLLNALEKMGDAYVPAALFILGMQVAESRSSSGVDGRGFKELGIIVVIRMLLVPLVVTLVLPAFPGWAGLPLSTKVVLLLESCTPPAINLATMASLRKFKEKEVGRMLFFAYTIGAVTTAAW</sequence>
<keyword evidence="7" id="KW-1185">Reference proteome</keyword>
<evidence type="ECO:0000256" key="1">
    <source>
        <dbReference type="ARBA" id="ARBA00004141"/>
    </source>
</evidence>
<feature type="transmembrane region" description="Helical" evidence="5">
    <location>
        <begin position="147"/>
        <end position="169"/>
    </location>
</feature>
<name>A0A9W7E072_9STRA</name>
<dbReference type="EMBL" id="BRXZ01000908">
    <property type="protein sequence ID" value="GMH57193.1"/>
    <property type="molecule type" value="Genomic_DNA"/>
</dbReference>
<evidence type="ECO:0000313" key="6">
    <source>
        <dbReference type="EMBL" id="GMH57193.1"/>
    </source>
</evidence>
<dbReference type="InterPro" id="IPR039305">
    <property type="entry name" value="PILS2/6"/>
</dbReference>
<evidence type="ECO:0000256" key="4">
    <source>
        <dbReference type="ARBA" id="ARBA00023136"/>
    </source>
</evidence>
<evidence type="ECO:0000256" key="2">
    <source>
        <dbReference type="ARBA" id="ARBA00022692"/>
    </source>
</evidence>
<dbReference type="PANTHER" id="PTHR31419:SF1">
    <property type="entry name" value="PROTEIN PIN-LIKES 6"/>
    <property type="match status" value="1"/>
</dbReference>
<organism evidence="6 7">
    <name type="scientific">Triparma retinervis</name>
    <dbReference type="NCBI Taxonomy" id="2557542"/>
    <lineage>
        <taxon>Eukaryota</taxon>
        <taxon>Sar</taxon>
        <taxon>Stramenopiles</taxon>
        <taxon>Ochrophyta</taxon>
        <taxon>Bolidophyceae</taxon>
        <taxon>Parmales</taxon>
        <taxon>Triparmaceae</taxon>
        <taxon>Triparma</taxon>
    </lineage>
</organism>
<protein>
    <submittedName>
        <fullName evidence="6">Uncharacterized protein</fullName>
    </submittedName>
</protein>
<feature type="transmembrane region" description="Helical" evidence="5">
    <location>
        <begin position="78"/>
        <end position="97"/>
    </location>
</feature>
<dbReference type="Pfam" id="PF03547">
    <property type="entry name" value="Mem_trans"/>
    <property type="match status" value="1"/>
</dbReference>
<evidence type="ECO:0000313" key="7">
    <source>
        <dbReference type="Proteomes" id="UP001165082"/>
    </source>
</evidence>
<feature type="non-terminal residue" evidence="6">
    <location>
        <position position="227"/>
    </location>
</feature>
<proteinExistence type="predicted"/>
<feature type="transmembrane region" description="Helical" evidence="5">
    <location>
        <begin position="17"/>
        <end position="37"/>
    </location>
</feature>
<dbReference type="OrthoDB" id="191139at2759"/>
<reference evidence="6" key="1">
    <citation type="submission" date="2022-07" db="EMBL/GenBank/DDBJ databases">
        <title>Genome analysis of Parmales, a sister group of diatoms, reveals the evolutionary specialization of diatoms from phago-mixotrophs to photoautotrophs.</title>
        <authorList>
            <person name="Ban H."/>
            <person name="Sato S."/>
            <person name="Yoshikawa S."/>
            <person name="Kazumasa Y."/>
            <person name="Nakamura Y."/>
            <person name="Ichinomiya M."/>
            <person name="Saitoh K."/>
            <person name="Sato N."/>
            <person name="Blanc-Mathieu R."/>
            <person name="Endo H."/>
            <person name="Kuwata A."/>
            <person name="Ogata H."/>
        </authorList>
    </citation>
    <scope>NUCLEOTIDE SEQUENCE</scope>
</reference>
<dbReference type="InterPro" id="IPR004776">
    <property type="entry name" value="Mem_transp_PIN-like"/>
</dbReference>
<keyword evidence="2 5" id="KW-0812">Transmembrane</keyword>
<comment type="subcellular location">
    <subcellularLocation>
        <location evidence="1">Membrane</location>
        <topology evidence="1">Multi-pass membrane protein</topology>
    </subcellularLocation>
</comment>
<accession>A0A9W7E072</accession>
<keyword evidence="4 5" id="KW-0472">Membrane</keyword>
<evidence type="ECO:0000256" key="3">
    <source>
        <dbReference type="ARBA" id="ARBA00022989"/>
    </source>
</evidence>
<dbReference type="AlphaFoldDB" id="A0A9W7E072"/>
<gene>
    <name evidence="6" type="ORF">TrRE_jg2239</name>
</gene>
<evidence type="ECO:0000256" key="5">
    <source>
        <dbReference type="SAM" id="Phobius"/>
    </source>
</evidence>
<dbReference type="Proteomes" id="UP001165082">
    <property type="component" value="Unassembled WGS sequence"/>
</dbReference>
<dbReference type="GO" id="GO:0016020">
    <property type="term" value="C:membrane"/>
    <property type="evidence" value="ECO:0007669"/>
    <property type="project" value="UniProtKB-SubCell"/>
</dbReference>
<keyword evidence="3 5" id="KW-1133">Transmembrane helix</keyword>
<dbReference type="GO" id="GO:0055085">
    <property type="term" value="P:transmembrane transport"/>
    <property type="evidence" value="ECO:0007669"/>
    <property type="project" value="InterPro"/>
</dbReference>
<comment type="caution">
    <text evidence="6">The sequence shown here is derived from an EMBL/GenBank/DDBJ whole genome shotgun (WGS) entry which is preliminary data.</text>
</comment>